<dbReference type="InterPro" id="IPR025993">
    <property type="entry name" value="Ceramide_glucosylTrfase"/>
</dbReference>
<evidence type="ECO:0000256" key="1">
    <source>
        <dbReference type="ARBA" id="ARBA00004141"/>
    </source>
</evidence>
<evidence type="ECO:0000313" key="17">
    <source>
        <dbReference type="Proteomes" id="UP001211065"/>
    </source>
</evidence>
<evidence type="ECO:0000256" key="15">
    <source>
        <dbReference type="SAM" id="Phobius"/>
    </source>
</evidence>
<evidence type="ECO:0000256" key="3">
    <source>
        <dbReference type="ARBA" id="ARBA00004991"/>
    </source>
</evidence>
<evidence type="ECO:0000313" key="16">
    <source>
        <dbReference type="EMBL" id="KAJ3208744.1"/>
    </source>
</evidence>
<dbReference type="InterPro" id="IPR029044">
    <property type="entry name" value="Nucleotide-diphossugar_trans"/>
</dbReference>
<dbReference type="GO" id="GO:0016020">
    <property type="term" value="C:membrane"/>
    <property type="evidence" value="ECO:0007669"/>
    <property type="project" value="UniProtKB-SubCell"/>
</dbReference>
<keyword evidence="7" id="KW-0328">Glycosyltransferase</keyword>
<feature type="transmembrane region" description="Helical" evidence="15">
    <location>
        <begin position="324"/>
        <end position="345"/>
    </location>
</feature>
<dbReference type="AlphaFoldDB" id="A0AAD5TX66"/>
<organism evidence="16 17">
    <name type="scientific">Clydaea vesicula</name>
    <dbReference type="NCBI Taxonomy" id="447962"/>
    <lineage>
        <taxon>Eukaryota</taxon>
        <taxon>Fungi</taxon>
        <taxon>Fungi incertae sedis</taxon>
        <taxon>Chytridiomycota</taxon>
        <taxon>Chytridiomycota incertae sedis</taxon>
        <taxon>Chytridiomycetes</taxon>
        <taxon>Lobulomycetales</taxon>
        <taxon>Lobulomycetaceae</taxon>
        <taxon>Clydaea</taxon>
    </lineage>
</organism>
<evidence type="ECO:0000256" key="5">
    <source>
        <dbReference type="ARBA" id="ARBA00012699"/>
    </source>
</evidence>
<gene>
    <name evidence="16" type="ORF">HK099_008653</name>
</gene>
<dbReference type="Gene3D" id="3.90.550.10">
    <property type="entry name" value="Spore Coat Polysaccharide Biosynthesis Protein SpsA, Chain A"/>
    <property type="match status" value="1"/>
</dbReference>
<comment type="caution">
    <text evidence="16">The sequence shown here is derived from an EMBL/GenBank/DDBJ whole genome shotgun (WGS) entry which is preliminary data.</text>
</comment>
<evidence type="ECO:0000256" key="9">
    <source>
        <dbReference type="ARBA" id="ARBA00022692"/>
    </source>
</evidence>
<evidence type="ECO:0000256" key="14">
    <source>
        <dbReference type="ARBA" id="ARBA00032575"/>
    </source>
</evidence>
<evidence type="ECO:0000256" key="13">
    <source>
        <dbReference type="ARBA" id="ARBA00031543"/>
    </source>
</evidence>
<dbReference type="CDD" id="cd02520">
    <property type="entry name" value="Glucosylceramide_synthase"/>
    <property type="match status" value="1"/>
</dbReference>
<name>A0AAD5TX66_9FUNG</name>
<evidence type="ECO:0000256" key="10">
    <source>
        <dbReference type="ARBA" id="ARBA00022989"/>
    </source>
</evidence>
<evidence type="ECO:0000256" key="12">
    <source>
        <dbReference type="ARBA" id="ARBA00031017"/>
    </source>
</evidence>
<dbReference type="SUPFAM" id="SSF53448">
    <property type="entry name" value="Nucleotide-diphospho-sugar transferases"/>
    <property type="match status" value="1"/>
</dbReference>
<keyword evidence="11 15" id="KW-0472">Membrane</keyword>
<dbReference type="PANTHER" id="PTHR12726:SF0">
    <property type="entry name" value="CERAMIDE GLUCOSYLTRANSFERASE"/>
    <property type="match status" value="1"/>
</dbReference>
<dbReference type="Pfam" id="PF13506">
    <property type="entry name" value="Glyco_transf_21"/>
    <property type="match status" value="1"/>
</dbReference>
<feature type="transmembrane region" description="Helical" evidence="15">
    <location>
        <begin position="12"/>
        <end position="36"/>
    </location>
</feature>
<dbReference type="EMBL" id="JADGJW010000979">
    <property type="protein sequence ID" value="KAJ3208744.1"/>
    <property type="molecule type" value="Genomic_DNA"/>
</dbReference>
<proteinExistence type="inferred from homology"/>
<keyword evidence="9 15" id="KW-0812">Transmembrane</keyword>
<protein>
    <recommendedName>
        <fullName evidence="6">Ceramide glucosyltransferase</fullName>
        <ecNumber evidence="5">2.4.1.80</ecNumber>
    </recommendedName>
    <alternativeName>
        <fullName evidence="13">Glucosylceramide synthase</fullName>
    </alternativeName>
    <alternativeName>
        <fullName evidence="14">UDP-glucose ceramide glucosyltransferase</fullName>
    </alternativeName>
    <alternativeName>
        <fullName evidence="12">UDP-glucose:N-acylsphingosine D-glucosyltransferase</fullName>
    </alternativeName>
</protein>
<sequence>MIDFFTLLTRQNVLSVAVLICYSIIFSFTCISLIIIPRRYNKNSKQKSVSSQLDKSIVPPVTILRPLKGIDTNLYKNLESSFMQDYPQFEVIFVVKDSNDDAIHVVKRLQRAYPNVDSSLIIGDCNDVGVNPKVNNLVQGYNKAKYDIIWIADSNVSVDEGCCGRSVDELCKDRVGLVHHLPIGIDATSFGSRLEMAFLNIVHAKMYVAINWLAPASCIIGKSNMFRKSDLADVGGLKYFGKYMSEDNFIALHLWNKGLKHRMTTDCAYQSLGSNNTKDFLNRRSRWGRVRKYAVPAATLIEPITESLVLGLCFSLALRHFFGFNVYLTLILHFLFWFTSDYLILKTFNPLEVNAIEFWLSWLFREITALPVYCFAISGSCVNWRGKTFHLLSDGTVTLKVEKS</sequence>
<dbReference type="Proteomes" id="UP001211065">
    <property type="component" value="Unassembled WGS sequence"/>
</dbReference>
<comment type="subcellular location">
    <subcellularLocation>
        <location evidence="1">Membrane</location>
        <topology evidence="1">Multi-pass membrane protein</topology>
    </subcellularLocation>
</comment>
<evidence type="ECO:0000256" key="11">
    <source>
        <dbReference type="ARBA" id="ARBA00023136"/>
    </source>
</evidence>
<evidence type="ECO:0000256" key="6">
    <source>
        <dbReference type="ARBA" id="ARBA00019988"/>
    </source>
</evidence>
<evidence type="ECO:0000256" key="4">
    <source>
        <dbReference type="ARBA" id="ARBA00006739"/>
    </source>
</evidence>
<comment type="pathway">
    <text evidence="2">Lipid metabolism; sphingolipid metabolism.</text>
</comment>
<keyword evidence="10 15" id="KW-1133">Transmembrane helix</keyword>
<evidence type="ECO:0000256" key="7">
    <source>
        <dbReference type="ARBA" id="ARBA00022676"/>
    </source>
</evidence>
<accession>A0AAD5TX66</accession>
<dbReference type="EC" id="2.4.1.80" evidence="5"/>
<dbReference type="GO" id="GO:0006679">
    <property type="term" value="P:glucosylceramide biosynthetic process"/>
    <property type="evidence" value="ECO:0007669"/>
    <property type="project" value="TreeGrafter"/>
</dbReference>
<comment type="similarity">
    <text evidence="4">Belongs to the glycosyltransferase 2 family.</text>
</comment>
<dbReference type="PANTHER" id="PTHR12726">
    <property type="entry name" value="CERAMIDE GLUCOSYLTRANSFERASE"/>
    <property type="match status" value="1"/>
</dbReference>
<evidence type="ECO:0000256" key="2">
    <source>
        <dbReference type="ARBA" id="ARBA00004760"/>
    </source>
</evidence>
<dbReference type="GO" id="GO:0008120">
    <property type="term" value="F:ceramide glucosyltransferase activity"/>
    <property type="evidence" value="ECO:0007669"/>
    <property type="project" value="UniProtKB-EC"/>
</dbReference>
<keyword evidence="8" id="KW-0808">Transferase</keyword>
<keyword evidence="17" id="KW-1185">Reference proteome</keyword>
<reference evidence="16" key="1">
    <citation type="submission" date="2020-05" db="EMBL/GenBank/DDBJ databases">
        <title>Phylogenomic resolution of chytrid fungi.</title>
        <authorList>
            <person name="Stajich J.E."/>
            <person name="Amses K."/>
            <person name="Simmons R."/>
            <person name="Seto K."/>
            <person name="Myers J."/>
            <person name="Bonds A."/>
            <person name="Quandt C.A."/>
            <person name="Barry K."/>
            <person name="Liu P."/>
            <person name="Grigoriev I."/>
            <person name="Longcore J.E."/>
            <person name="James T.Y."/>
        </authorList>
    </citation>
    <scope>NUCLEOTIDE SEQUENCE</scope>
    <source>
        <strain evidence="16">JEL0476</strain>
    </source>
</reference>
<comment type="pathway">
    <text evidence="3">Sphingolipid metabolism.</text>
</comment>
<evidence type="ECO:0000256" key="8">
    <source>
        <dbReference type="ARBA" id="ARBA00022679"/>
    </source>
</evidence>